<dbReference type="InterPro" id="IPR023214">
    <property type="entry name" value="HAD_sf"/>
</dbReference>
<protein>
    <submittedName>
        <fullName evidence="2">Uncharacterized protein</fullName>
    </submittedName>
</protein>
<dbReference type="Gene3D" id="3.40.50.1000">
    <property type="entry name" value="HAD superfamily/HAD-like"/>
    <property type="match status" value="1"/>
</dbReference>
<sequence>MGVTLLLLDEKVTSTSTPHGRPNFTLTRPLLLFEVFSTRVLSDFKDLRPEGVKRKAFVEQLKADLGSYYGYNEFLIGTLTSLFIFLISATQELICGVIYGIDKYAGPQKFVGGLPLSDPPRHDSAYTIRRAFQTSLSTSMITVDHLAIAKETRPKLGMGSKRIHSISFSTWIRNPSLKTMYVLPNSLSFCRGFVLNRGNNMLRHGNVGDLYEECLDVVKMTN</sequence>
<dbReference type="PANTHER" id="PTHR42861">
    <property type="entry name" value="CALCIUM-TRANSPORTING ATPASE"/>
    <property type="match status" value="1"/>
</dbReference>
<accession>A0A8S9G0J8</accession>
<organism evidence="2 3">
    <name type="scientific">Brassica cretica</name>
    <name type="common">Mustard</name>
    <dbReference type="NCBI Taxonomy" id="69181"/>
    <lineage>
        <taxon>Eukaryota</taxon>
        <taxon>Viridiplantae</taxon>
        <taxon>Streptophyta</taxon>
        <taxon>Embryophyta</taxon>
        <taxon>Tracheophyta</taxon>
        <taxon>Spermatophyta</taxon>
        <taxon>Magnoliopsida</taxon>
        <taxon>eudicotyledons</taxon>
        <taxon>Gunneridae</taxon>
        <taxon>Pentapetalae</taxon>
        <taxon>rosids</taxon>
        <taxon>malvids</taxon>
        <taxon>Brassicales</taxon>
        <taxon>Brassicaceae</taxon>
        <taxon>Brassiceae</taxon>
        <taxon>Brassica</taxon>
    </lineage>
</organism>
<proteinExistence type="predicted"/>
<dbReference type="InterPro" id="IPR023299">
    <property type="entry name" value="ATPase_P-typ_cyto_dom_N"/>
</dbReference>
<dbReference type="Gene3D" id="3.40.1110.10">
    <property type="entry name" value="Calcium-transporting ATPase, cytoplasmic domain N"/>
    <property type="match status" value="1"/>
</dbReference>
<reference evidence="2" key="1">
    <citation type="submission" date="2019-12" db="EMBL/GenBank/DDBJ databases">
        <title>Genome sequencing and annotation of Brassica cretica.</title>
        <authorList>
            <person name="Studholme D.J."/>
            <person name="Sarris P.F."/>
        </authorList>
    </citation>
    <scope>NUCLEOTIDE SEQUENCE</scope>
    <source>
        <strain evidence="2">PFS-001/15</strain>
        <tissue evidence="2">Leaf</tissue>
    </source>
</reference>
<dbReference type="EMBL" id="QGKW02002228">
    <property type="protein sequence ID" value="KAF2538759.1"/>
    <property type="molecule type" value="Genomic_DNA"/>
</dbReference>
<keyword evidence="1" id="KW-0460">Magnesium</keyword>
<comment type="caution">
    <text evidence="2">The sequence shown here is derived from an EMBL/GenBank/DDBJ whole genome shotgun (WGS) entry which is preliminary data.</text>
</comment>
<dbReference type="Proteomes" id="UP000712281">
    <property type="component" value="Unassembled WGS sequence"/>
</dbReference>
<evidence type="ECO:0000256" key="1">
    <source>
        <dbReference type="ARBA" id="ARBA00022842"/>
    </source>
</evidence>
<name>A0A8S9G0J8_BRACR</name>
<evidence type="ECO:0000313" key="2">
    <source>
        <dbReference type="EMBL" id="KAF2538759.1"/>
    </source>
</evidence>
<dbReference type="AlphaFoldDB" id="A0A8S9G0J8"/>
<evidence type="ECO:0000313" key="3">
    <source>
        <dbReference type="Proteomes" id="UP000712281"/>
    </source>
</evidence>
<dbReference type="GO" id="GO:0000166">
    <property type="term" value="F:nucleotide binding"/>
    <property type="evidence" value="ECO:0007669"/>
    <property type="project" value="InterPro"/>
</dbReference>
<gene>
    <name evidence="2" type="ORF">F2Q68_00020439</name>
</gene>